<dbReference type="Pfam" id="PF13076">
    <property type="entry name" value="Fur_reg_FbpA"/>
    <property type="match status" value="1"/>
</dbReference>
<name>A0A3T0KUL8_9BACI</name>
<dbReference type="Proteomes" id="UP000283095">
    <property type="component" value="Chromosome"/>
</dbReference>
<dbReference type="RefSeq" id="WP_127760985.1">
    <property type="nucleotide sequence ID" value="NZ_CP026095.1"/>
</dbReference>
<organism evidence="1 2">
    <name type="scientific">Peribacillus asahii</name>
    <dbReference type="NCBI Taxonomy" id="228899"/>
    <lineage>
        <taxon>Bacteria</taxon>
        <taxon>Bacillati</taxon>
        <taxon>Bacillota</taxon>
        <taxon>Bacilli</taxon>
        <taxon>Bacillales</taxon>
        <taxon>Bacillaceae</taxon>
        <taxon>Peribacillus</taxon>
    </lineage>
</organism>
<accession>A0A3T0KUL8</accession>
<protein>
    <submittedName>
        <fullName evidence="1">Uncharacterized protein</fullName>
    </submittedName>
</protein>
<evidence type="ECO:0000313" key="2">
    <source>
        <dbReference type="Proteomes" id="UP000283095"/>
    </source>
</evidence>
<dbReference type="OrthoDB" id="2972281at2"/>
<sequence>MGNVLRKAVEDRRKKLIDKLIAFKIYKKGDKHLFELSLTELENEYRSFQSHCHPHSDFGSIKWTCKKS</sequence>
<evidence type="ECO:0000313" key="1">
    <source>
        <dbReference type="EMBL" id="AZV43894.1"/>
    </source>
</evidence>
<dbReference type="InterPro" id="IPR025072">
    <property type="entry name" value="Fur_reg_FbpA"/>
</dbReference>
<dbReference type="KEGG" id="pasa:BAOM_3285"/>
<reference evidence="1 2" key="1">
    <citation type="submission" date="2018-01" db="EMBL/GenBank/DDBJ databases">
        <title>Bacillus asahii Genome sequencing and assembly.</title>
        <authorList>
            <person name="Jiang H."/>
            <person name="Feng Y."/>
            <person name="Zhao F."/>
            <person name="Lin X."/>
        </authorList>
    </citation>
    <scope>NUCLEOTIDE SEQUENCE [LARGE SCALE GENOMIC DNA]</scope>
    <source>
        <strain evidence="1 2">OM18</strain>
    </source>
</reference>
<dbReference type="AlphaFoldDB" id="A0A3T0KUL8"/>
<dbReference type="EMBL" id="CP026095">
    <property type="protein sequence ID" value="AZV43894.1"/>
    <property type="molecule type" value="Genomic_DNA"/>
</dbReference>
<proteinExistence type="predicted"/>
<gene>
    <name evidence="1" type="ORF">BAOM_3285</name>
</gene>